<sequence length="170" mass="18439">MRGHLETARHVPSLQTGKEKCSSSVTQCLKGTLSQPRRPHVHDKGARARAARPTVPAGQRCAQVWRVLRGGARPWCPARPGPFGCFSRSHAIALLLGSQGSGAPALPREMAKEAEPSAQRLLLRCLHPGVRPKQNCLLSDHEGRFEVGELCGHSALGRGAWRAFLLHCPL</sequence>
<dbReference type="Proteomes" id="UP000593571">
    <property type="component" value="Unassembled WGS sequence"/>
</dbReference>
<dbReference type="AlphaFoldDB" id="A0A7J8GA61"/>
<feature type="region of interest" description="Disordered" evidence="1">
    <location>
        <begin position="32"/>
        <end position="53"/>
    </location>
</feature>
<name>A0A7J8GA61_ROUAE</name>
<organism evidence="2 3">
    <name type="scientific">Rousettus aegyptiacus</name>
    <name type="common">Egyptian fruit bat</name>
    <name type="synonym">Pteropus aegyptiacus</name>
    <dbReference type="NCBI Taxonomy" id="9407"/>
    <lineage>
        <taxon>Eukaryota</taxon>
        <taxon>Metazoa</taxon>
        <taxon>Chordata</taxon>
        <taxon>Craniata</taxon>
        <taxon>Vertebrata</taxon>
        <taxon>Euteleostomi</taxon>
        <taxon>Mammalia</taxon>
        <taxon>Eutheria</taxon>
        <taxon>Laurasiatheria</taxon>
        <taxon>Chiroptera</taxon>
        <taxon>Yinpterochiroptera</taxon>
        <taxon>Pteropodoidea</taxon>
        <taxon>Pteropodidae</taxon>
        <taxon>Rousettinae</taxon>
        <taxon>Rousettus</taxon>
    </lineage>
</organism>
<gene>
    <name evidence="2" type="ORF">HJG63_011590</name>
</gene>
<accession>A0A7J8GA61</accession>
<evidence type="ECO:0000256" key="1">
    <source>
        <dbReference type="SAM" id="MobiDB-lite"/>
    </source>
</evidence>
<dbReference type="EMBL" id="JACASE010000006">
    <property type="protein sequence ID" value="KAF6456963.1"/>
    <property type="molecule type" value="Genomic_DNA"/>
</dbReference>
<evidence type="ECO:0000313" key="3">
    <source>
        <dbReference type="Proteomes" id="UP000593571"/>
    </source>
</evidence>
<keyword evidence="3" id="KW-1185">Reference proteome</keyword>
<evidence type="ECO:0000313" key="2">
    <source>
        <dbReference type="EMBL" id="KAF6456963.1"/>
    </source>
</evidence>
<comment type="caution">
    <text evidence="2">The sequence shown here is derived from an EMBL/GenBank/DDBJ whole genome shotgun (WGS) entry which is preliminary data.</text>
</comment>
<proteinExistence type="predicted"/>
<reference evidence="2 3" key="1">
    <citation type="journal article" date="2020" name="Nature">
        <title>Six reference-quality genomes reveal evolution of bat adaptations.</title>
        <authorList>
            <person name="Jebb D."/>
            <person name="Huang Z."/>
            <person name="Pippel M."/>
            <person name="Hughes G.M."/>
            <person name="Lavrichenko K."/>
            <person name="Devanna P."/>
            <person name="Winkler S."/>
            <person name="Jermiin L.S."/>
            <person name="Skirmuntt E.C."/>
            <person name="Katzourakis A."/>
            <person name="Burkitt-Gray L."/>
            <person name="Ray D.A."/>
            <person name="Sullivan K.A.M."/>
            <person name="Roscito J.G."/>
            <person name="Kirilenko B.M."/>
            <person name="Davalos L.M."/>
            <person name="Corthals A.P."/>
            <person name="Power M.L."/>
            <person name="Jones G."/>
            <person name="Ransome R.D."/>
            <person name="Dechmann D.K.N."/>
            <person name="Locatelli A.G."/>
            <person name="Puechmaille S.J."/>
            <person name="Fedrigo O."/>
            <person name="Jarvis E.D."/>
            <person name="Hiller M."/>
            <person name="Vernes S.C."/>
            <person name="Myers E.W."/>
            <person name="Teeling E.C."/>
        </authorList>
    </citation>
    <scope>NUCLEOTIDE SEQUENCE [LARGE SCALE GENOMIC DNA]</scope>
    <source>
        <strain evidence="2">MRouAeg1</strain>
        <tissue evidence="2">Muscle</tissue>
    </source>
</reference>
<protein>
    <submittedName>
        <fullName evidence="2">Uncharacterized protein</fullName>
    </submittedName>
</protein>